<evidence type="ECO:0000256" key="2">
    <source>
        <dbReference type="ARBA" id="ARBA00008778"/>
    </source>
</evidence>
<dbReference type="GO" id="GO:0040012">
    <property type="term" value="P:regulation of locomotion"/>
    <property type="evidence" value="ECO:0007669"/>
    <property type="project" value="EnsemblMetazoa"/>
</dbReference>
<feature type="domain" description="mRNA-decapping enzyme C-terminal" evidence="6">
    <location>
        <begin position="295"/>
        <end position="333"/>
    </location>
</feature>
<dbReference type="GO" id="GO:0000932">
    <property type="term" value="C:P-body"/>
    <property type="evidence" value="ECO:0007669"/>
    <property type="project" value="EnsemblMetazoa"/>
</dbReference>
<evidence type="ECO:0000256" key="5">
    <source>
        <dbReference type="ARBA" id="ARBA00023161"/>
    </source>
</evidence>
<dbReference type="EMBL" id="WUAV01000004">
    <property type="protein sequence ID" value="KAF1759812.1"/>
    <property type="molecule type" value="Genomic_DNA"/>
</dbReference>
<dbReference type="Proteomes" id="UP000483820">
    <property type="component" value="Chromosome IV"/>
</dbReference>
<evidence type="ECO:0000313" key="7">
    <source>
        <dbReference type="EMBL" id="KAF1759812.1"/>
    </source>
</evidence>
<dbReference type="Pfam" id="PF16741">
    <property type="entry name" value="mRNA_decap_C"/>
    <property type="match status" value="1"/>
</dbReference>
<evidence type="ECO:0000313" key="8">
    <source>
        <dbReference type="Proteomes" id="UP000483820"/>
    </source>
</evidence>
<dbReference type="InterPro" id="IPR011993">
    <property type="entry name" value="PH-like_dom_sf"/>
</dbReference>
<dbReference type="PANTHER" id="PTHR16290:SF0">
    <property type="entry name" value="DECAPPING PROTEIN 1, ISOFORM A"/>
    <property type="match status" value="1"/>
</dbReference>
<dbReference type="GO" id="GO:0043186">
    <property type="term" value="C:P granule"/>
    <property type="evidence" value="ECO:0007669"/>
    <property type="project" value="EnsemblMetazoa"/>
</dbReference>
<dbReference type="AlphaFoldDB" id="A0A6A5GZS9"/>
<dbReference type="GO" id="GO:0009408">
    <property type="term" value="P:response to heat"/>
    <property type="evidence" value="ECO:0007669"/>
    <property type="project" value="EnsemblMetazoa"/>
</dbReference>
<dbReference type="CTD" id="78776303"/>
<dbReference type="Gene3D" id="2.30.29.30">
    <property type="entry name" value="Pleckstrin-homology domain (PH domain)/Phosphotyrosine-binding domain (PTB)"/>
    <property type="match status" value="1"/>
</dbReference>
<dbReference type="InterPro" id="IPR031953">
    <property type="entry name" value="mRNA_decap_C"/>
</dbReference>
<evidence type="ECO:0000259" key="6">
    <source>
        <dbReference type="Pfam" id="PF16741"/>
    </source>
</evidence>
<proteinExistence type="inferred from homology"/>
<dbReference type="GO" id="GO:0031087">
    <property type="term" value="P:deadenylation-independent decapping of nuclear-transcribed mRNA"/>
    <property type="evidence" value="ECO:0007669"/>
    <property type="project" value="TreeGrafter"/>
</dbReference>
<comment type="similarity">
    <text evidence="2">Belongs to the DCP1 family.</text>
</comment>
<dbReference type="Pfam" id="PF06058">
    <property type="entry name" value="DCP1"/>
    <property type="match status" value="1"/>
</dbReference>
<evidence type="ECO:0000256" key="3">
    <source>
        <dbReference type="ARBA" id="ARBA00022490"/>
    </source>
</evidence>
<dbReference type="SUPFAM" id="SSF50729">
    <property type="entry name" value="PH domain-like"/>
    <property type="match status" value="1"/>
</dbReference>
<organism evidence="7 8">
    <name type="scientific">Caenorhabditis remanei</name>
    <name type="common">Caenorhabditis vulgaris</name>
    <dbReference type="NCBI Taxonomy" id="31234"/>
    <lineage>
        <taxon>Eukaryota</taxon>
        <taxon>Metazoa</taxon>
        <taxon>Ecdysozoa</taxon>
        <taxon>Nematoda</taxon>
        <taxon>Chromadorea</taxon>
        <taxon>Rhabditida</taxon>
        <taxon>Rhabditina</taxon>
        <taxon>Rhabditomorpha</taxon>
        <taxon>Rhabditoidea</taxon>
        <taxon>Rhabditidae</taxon>
        <taxon>Peloderinae</taxon>
        <taxon>Caenorhabditis</taxon>
    </lineage>
</organism>
<comment type="subcellular location">
    <subcellularLocation>
        <location evidence="1">Cytoplasm</location>
    </subcellularLocation>
</comment>
<keyword evidence="5" id="KW-0866">Nonsense-mediated mRNA decay</keyword>
<dbReference type="GO" id="GO:0009411">
    <property type="term" value="P:response to UV"/>
    <property type="evidence" value="ECO:0007669"/>
    <property type="project" value="EnsemblMetazoa"/>
</dbReference>
<dbReference type="GO" id="GO:0002119">
    <property type="term" value="P:nematode larval development"/>
    <property type="evidence" value="ECO:0007669"/>
    <property type="project" value="EnsemblMetazoa"/>
</dbReference>
<evidence type="ECO:0000256" key="1">
    <source>
        <dbReference type="ARBA" id="ARBA00004496"/>
    </source>
</evidence>
<dbReference type="GO" id="GO:0006397">
    <property type="term" value="P:mRNA processing"/>
    <property type="evidence" value="ECO:0007669"/>
    <property type="project" value="UniProtKB-KW"/>
</dbReference>
<dbReference type="GO" id="GO:0008047">
    <property type="term" value="F:enzyme activator activity"/>
    <property type="evidence" value="ECO:0007669"/>
    <property type="project" value="InterPro"/>
</dbReference>
<accession>A0A6A5GZS9</accession>
<dbReference type="CDD" id="cd09804">
    <property type="entry name" value="Dcp1"/>
    <property type="match status" value="1"/>
</dbReference>
<comment type="caution">
    <text evidence="7">The sequence shown here is derived from an EMBL/GenBank/DDBJ whole genome shotgun (WGS) entry which is preliminary data.</text>
</comment>
<dbReference type="RefSeq" id="XP_053586196.1">
    <property type="nucleotide sequence ID" value="XM_053731424.1"/>
</dbReference>
<dbReference type="PANTHER" id="PTHR16290">
    <property type="entry name" value="TRANSCRIPTION FACTOR SMIF DECAPPING ENZYME DCP1"/>
    <property type="match status" value="1"/>
</dbReference>
<dbReference type="GO" id="GO:0003729">
    <property type="term" value="F:mRNA binding"/>
    <property type="evidence" value="ECO:0007669"/>
    <property type="project" value="TreeGrafter"/>
</dbReference>
<dbReference type="GO" id="GO:0008340">
    <property type="term" value="P:determination of adult lifespan"/>
    <property type="evidence" value="ECO:0007669"/>
    <property type="project" value="EnsemblMetazoa"/>
</dbReference>
<dbReference type="GeneID" id="78776303"/>
<name>A0A6A5GZS9_CAERE</name>
<keyword evidence="4" id="KW-0507">mRNA processing</keyword>
<dbReference type="GO" id="GO:0006979">
    <property type="term" value="P:response to oxidative stress"/>
    <property type="evidence" value="ECO:0007669"/>
    <property type="project" value="EnsemblMetazoa"/>
</dbReference>
<reference evidence="7 8" key="1">
    <citation type="submission" date="2019-12" db="EMBL/GenBank/DDBJ databases">
        <title>Chromosome-level assembly of the Caenorhabditis remanei genome.</title>
        <authorList>
            <person name="Teterina A.A."/>
            <person name="Willis J.H."/>
            <person name="Phillips P.C."/>
        </authorList>
    </citation>
    <scope>NUCLEOTIDE SEQUENCE [LARGE SCALE GENOMIC DNA]</scope>
    <source>
        <strain evidence="7 8">PX506</strain>
        <tissue evidence="7">Whole organism</tissue>
    </source>
</reference>
<dbReference type="GO" id="GO:0000290">
    <property type="term" value="P:deadenylation-dependent decapping of nuclear-transcribed mRNA"/>
    <property type="evidence" value="ECO:0007669"/>
    <property type="project" value="InterPro"/>
</dbReference>
<dbReference type="KEGG" id="crq:GCK72_016279"/>
<protein>
    <recommendedName>
        <fullName evidence="6">mRNA-decapping enzyme C-terminal domain-containing protein</fullName>
    </recommendedName>
</protein>
<sequence>MSDPKKKAAAELAAKNLQQLQKIDIAASKILDKMPFTAIYRIDPVKKEWRNADCEGTLFVYQRADRPYFSFLIANRNDPTDFIEPLTLNHILRLEGNFIYFQKDKSSIQALWFHEATDTQRIYNLLQKLVDKLKASTTEQARAASAAGGAATKASAPVPTSAPAPSKTIDLLQMIKSAQSQSNSVNVTPAITTPVTTPAPAPEQMPALLQKLMFKEPGTAMSADELEKDLLKTAKPHRNHLLQDFANSPSAISLAAISTRSVHGSEGDQDVDVAEGEVLEPLDTSFVVGSGGQTPVLNKEQFISAIAHLMQNDDEFVAQIHQAYIGALNRRLNID</sequence>
<dbReference type="GO" id="GO:0000184">
    <property type="term" value="P:nuclear-transcribed mRNA catabolic process, nonsense-mediated decay"/>
    <property type="evidence" value="ECO:0007669"/>
    <property type="project" value="UniProtKB-KW"/>
</dbReference>
<gene>
    <name evidence="7" type="ORF">GCK72_016279</name>
</gene>
<dbReference type="Gene3D" id="6.10.140.2030">
    <property type="match status" value="1"/>
</dbReference>
<keyword evidence="3" id="KW-0963">Cytoplasm</keyword>
<evidence type="ECO:0000256" key="4">
    <source>
        <dbReference type="ARBA" id="ARBA00022664"/>
    </source>
</evidence>
<dbReference type="InterPro" id="IPR010334">
    <property type="entry name" value="Dcp1"/>
</dbReference>